<proteinExistence type="inferred from homology"/>
<dbReference type="FunFam" id="3.40.50.880:FF:000024">
    <property type="entry name" value="Folate gamma-glutamyl hydrolase"/>
    <property type="match status" value="1"/>
</dbReference>
<evidence type="ECO:0000256" key="3">
    <source>
        <dbReference type="ARBA" id="ARBA00012886"/>
    </source>
</evidence>
<reference evidence="10" key="1">
    <citation type="submission" date="2021-08" db="EMBL/GenBank/DDBJ databases">
        <title>WGS assembly of Ceratopteris richardii.</title>
        <authorList>
            <person name="Marchant D.B."/>
            <person name="Chen G."/>
            <person name="Jenkins J."/>
            <person name="Shu S."/>
            <person name="Leebens-Mack J."/>
            <person name="Grimwood J."/>
            <person name="Schmutz J."/>
            <person name="Soltis P."/>
            <person name="Soltis D."/>
            <person name="Chen Z.-H."/>
        </authorList>
    </citation>
    <scope>NUCLEOTIDE SEQUENCE</scope>
    <source>
        <strain evidence="10">Whitten #5841</strain>
        <tissue evidence="10">Leaf</tissue>
    </source>
</reference>
<evidence type="ECO:0000313" key="10">
    <source>
        <dbReference type="EMBL" id="KAH7280475.1"/>
    </source>
</evidence>
<dbReference type="InterPro" id="IPR011697">
    <property type="entry name" value="Peptidase_C26"/>
</dbReference>
<dbReference type="InterPro" id="IPR029062">
    <property type="entry name" value="Class_I_gatase-like"/>
</dbReference>
<feature type="active site" description="Nucleophile" evidence="8 9">
    <location>
        <position position="173"/>
    </location>
</feature>
<keyword evidence="5" id="KW-0732">Signal</keyword>
<evidence type="ECO:0000256" key="5">
    <source>
        <dbReference type="ARBA" id="ARBA00022729"/>
    </source>
</evidence>
<feature type="active site" evidence="9">
    <location>
        <position position="286"/>
    </location>
</feature>
<evidence type="ECO:0000256" key="4">
    <source>
        <dbReference type="ARBA" id="ARBA00022525"/>
    </source>
</evidence>
<dbReference type="AlphaFoldDB" id="A0A8T2QA20"/>
<dbReference type="Proteomes" id="UP000825935">
    <property type="component" value="Chromosome 37"/>
</dbReference>
<dbReference type="EC" id="3.4.19.9" evidence="3 9"/>
<dbReference type="OMA" id="EPVSSHF"/>
<keyword evidence="4" id="KW-0964">Secreted</keyword>
<dbReference type="PROSITE" id="PS51273">
    <property type="entry name" value="GATASE_TYPE_1"/>
    <property type="match status" value="1"/>
</dbReference>
<evidence type="ECO:0000256" key="9">
    <source>
        <dbReference type="PROSITE-ProRule" id="PRU00607"/>
    </source>
</evidence>
<evidence type="ECO:0000256" key="8">
    <source>
        <dbReference type="PIRSR" id="PIRSR615527-1"/>
    </source>
</evidence>
<gene>
    <name evidence="10" type="ORF">KP509_37G069300</name>
</gene>
<feature type="active site" description="Proton donor" evidence="8">
    <location>
        <position position="286"/>
    </location>
</feature>
<keyword evidence="11" id="KW-1185">Reference proteome</keyword>
<protein>
    <recommendedName>
        <fullName evidence="3 9">folate gamma-glutamyl hydrolase</fullName>
        <ecNumber evidence="3 9">3.4.19.9</ecNumber>
    </recommendedName>
</protein>
<dbReference type="SUPFAM" id="SSF52317">
    <property type="entry name" value="Class I glutamine amidotransferase-like"/>
    <property type="match status" value="1"/>
</dbReference>
<comment type="similarity">
    <text evidence="2">Belongs to the peptidase C26 family.</text>
</comment>
<evidence type="ECO:0000313" key="11">
    <source>
        <dbReference type="Proteomes" id="UP000825935"/>
    </source>
</evidence>
<accession>A0A8T2QA20</accession>
<dbReference type="PANTHER" id="PTHR11315">
    <property type="entry name" value="PROTEASE FAMILY C26 GAMMA-GLUTAMYL HYDROLASE"/>
    <property type="match status" value="1"/>
</dbReference>
<name>A0A8T2QA20_CERRI</name>
<sequence length="361" mass="40779">MAISSIIAFLQKRKTIFFILVFYLSNAYKLNGSFKTENILRMKDPINMQSSFHSCDDCATSHTRPLVGILSQPGDGDGGNIIKRMGWNSSNVSYIAASYVKFVEMGGARAVPLIYNEPIDTLLMKFAAINGILFPGGSASLKDGPFYRTAEKLFKMALEENDNGDYFPVFGTCLGFELLCIIVSQDHNVLERFSARAQPSTLLFKNDWSKQRNMFKWFPSRLIDKIGMEALAMENHQYGISPEKFKANKLLSSFFRVLTTSLDKNNKVYVSTVEGRDYPVTGVQWHPEKNAFEWGVSTIPHSAEAIQVCQSVANFLVSEARKSNHTRSLEVEKNFLIYNHSPHYTGKDGNKNFEQSYVFVQ</sequence>
<evidence type="ECO:0000256" key="1">
    <source>
        <dbReference type="ARBA" id="ARBA00004239"/>
    </source>
</evidence>
<dbReference type="InterPro" id="IPR015527">
    <property type="entry name" value="Pept_C26_g-glut_hydrolase"/>
</dbReference>
<dbReference type="OrthoDB" id="64220at2759"/>
<dbReference type="GO" id="GO:0046900">
    <property type="term" value="P:tetrahydrofolylpolyglutamate metabolic process"/>
    <property type="evidence" value="ECO:0007669"/>
    <property type="project" value="TreeGrafter"/>
</dbReference>
<comment type="subcellular location">
    <subcellularLocation>
        <location evidence="1">Secreted</location>
        <location evidence="1">Extracellular space</location>
    </subcellularLocation>
</comment>
<evidence type="ECO:0000256" key="7">
    <source>
        <dbReference type="ARBA" id="ARBA00051589"/>
    </source>
</evidence>
<dbReference type="GO" id="GO:0005773">
    <property type="term" value="C:vacuole"/>
    <property type="evidence" value="ECO:0007669"/>
    <property type="project" value="TreeGrafter"/>
</dbReference>
<dbReference type="GO" id="GO:0005576">
    <property type="term" value="C:extracellular region"/>
    <property type="evidence" value="ECO:0007669"/>
    <property type="project" value="UniProtKB-SubCell"/>
</dbReference>
<keyword evidence="6 9" id="KW-0378">Hydrolase</keyword>
<evidence type="ECO:0000256" key="2">
    <source>
        <dbReference type="ARBA" id="ARBA00011083"/>
    </source>
</evidence>
<dbReference type="Pfam" id="PF07722">
    <property type="entry name" value="Peptidase_C26"/>
    <property type="match status" value="1"/>
</dbReference>
<dbReference type="PANTHER" id="PTHR11315:SF0">
    <property type="entry name" value="FOLATE GAMMA-GLUTAMYL HYDROLASE"/>
    <property type="match status" value="1"/>
</dbReference>
<dbReference type="PROSITE" id="PS51275">
    <property type="entry name" value="PEPTIDASE_C26_GGH"/>
    <property type="match status" value="1"/>
</dbReference>
<dbReference type="EMBL" id="CM035442">
    <property type="protein sequence ID" value="KAH7280475.1"/>
    <property type="molecule type" value="Genomic_DNA"/>
</dbReference>
<dbReference type="GO" id="GO:0034722">
    <property type="term" value="F:gamma-glutamyl-peptidase activity"/>
    <property type="evidence" value="ECO:0007669"/>
    <property type="project" value="UniProtKB-UniRule"/>
</dbReference>
<comment type="catalytic activity">
    <reaction evidence="7 9">
        <text>(6S)-5,6,7,8-tetrahydrofolyl-(gamma-L-Glu)(n) + (n-1) H2O = (6S)-5,6,7,8-tetrahydrofolate + (n-1) L-glutamate</text>
        <dbReference type="Rhea" id="RHEA:56784"/>
        <dbReference type="Rhea" id="RHEA-COMP:14738"/>
        <dbReference type="ChEBI" id="CHEBI:15377"/>
        <dbReference type="ChEBI" id="CHEBI:29985"/>
        <dbReference type="ChEBI" id="CHEBI:57453"/>
        <dbReference type="ChEBI" id="CHEBI:141005"/>
        <dbReference type="EC" id="3.4.19.9"/>
    </reaction>
</comment>
<evidence type="ECO:0000256" key="6">
    <source>
        <dbReference type="ARBA" id="ARBA00022801"/>
    </source>
</evidence>
<comment type="caution">
    <text evidence="10">The sequence shown here is derived from an EMBL/GenBank/DDBJ whole genome shotgun (WGS) entry which is preliminary data.</text>
</comment>
<organism evidence="10 11">
    <name type="scientific">Ceratopteris richardii</name>
    <name type="common">Triangle waterfern</name>
    <dbReference type="NCBI Taxonomy" id="49495"/>
    <lineage>
        <taxon>Eukaryota</taxon>
        <taxon>Viridiplantae</taxon>
        <taxon>Streptophyta</taxon>
        <taxon>Embryophyta</taxon>
        <taxon>Tracheophyta</taxon>
        <taxon>Polypodiopsida</taxon>
        <taxon>Polypodiidae</taxon>
        <taxon>Polypodiales</taxon>
        <taxon>Pteridineae</taxon>
        <taxon>Pteridaceae</taxon>
        <taxon>Parkerioideae</taxon>
        <taxon>Ceratopteris</taxon>
    </lineage>
</organism>
<dbReference type="Gene3D" id="3.40.50.880">
    <property type="match status" value="1"/>
</dbReference>